<gene>
    <name evidence="1" type="ORF">K9S39_00055</name>
    <name evidence="2" type="ORF">K9S39_41995</name>
</gene>
<proteinExistence type="predicted"/>
<evidence type="ECO:0000313" key="2">
    <source>
        <dbReference type="EMBL" id="UQA97563.1"/>
    </source>
</evidence>
<dbReference type="RefSeq" id="WP_248861254.1">
    <property type="nucleotide sequence ID" value="NZ_CP086322.1"/>
</dbReference>
<dbReference type="EMBL" id="CP086322">
    <property type="protein sequence ID" value="UQA90513.1"/>
    <property type="molecule type" value="Genomic_DNA"/>
</dbReference>
<evidence type="ECO:0000313" key="1">
    <source>
        <dbReference type="EMBL" id="UQA90513.1"/>
    </source>
</evidence>
<dbReference type="Proteomes" id="UP000830115">
    <property type="component" value="Chromosome"/>
</dbReference>
<organism evidence="1 3">
    <name type="scientific">Streptomyces halobius</name>
    <dbReference type="NCBI Taxonomy" id="2879846"/>
    <lineage>
        <taxon>Bacteria</taxon>
        <taxon>Bacillati</taxon>
        <taxon>Actinomycetota</taxon>
        <taxon>Actinomycetes</taxon>
        <taxon>Kitasatosporales</taxon>
        <taxon>Streptomycetaceae</taxon>
        <taxon>Streptomyces</taxon>
    </lineage>
</organism>
<keyword evidence="3" id="KW-1185">Reference proteome</keyword>
<evidence type="ECO:0000313" key="3">
    <source>
        <dbReference type="Proteomes" id="UP000830115"/>
    </source>
</evidence>
<name>A0ABY4LZX2_9ACTN</name>
<dbReference type="EMBL" id="CP086322">
    <property type="protein sequence ID" value="UQA97563.1"/>
    <property type="molecule type" value="Genomic_DNA"/>
</dbReference>
<protein>
    <submittedName>
        <fullName evidence="1">Uncharacterized protein</fullName>
    </submittedName>
</protein>
<reference evidence="1" key="1">
    <citation type="submission" date="2021-10" db="EMBL/GenBank/DDBJ databases">
        <title>Streptomyces nigrumlapis sp.nov.,an antimicrobial producing actinobacterium isolated from Black Gobi rocks.</title>
        <authorList>
            <person name="Wen Y."/>
            <person name="Zhang W."/>
            <person name="Liu X.G."/>
        </authorList>
    </citation>
    <scope>NUCLEOTIDE SEQUENCE</scope>
    <source>
        <strain evidence="1">ST13-2-2</strain>
    </source>
</reference>
<sequence>MRLARIEEVVEAHRSRRRLAARLGPAGEELFADAFQVAVHWWTRMPDTTRWVQRAWAAGLGAREVRAAPLVIYPEAAELARAMLGFERIGQRDAVGRARWLKGMEKVMDDPARPAGRHRLVLAVGHNRIASGTGSLDQRSYLPWQLGMTAAEM</sequence>
<accession>A0ABY4LZX2</accession>